<gene>
    <name evidence="2" type="ORF">HPB52_003737</name>
</gene>
<evidence type="ECO:0000259" key="1">
    <source>
        <dbReference type="PROSITE" id="PS50060"/>
    </source>
</evidence>
<dbReference type="Proteomes" id="UP000821837">
    <property type="component" value="Unassembled WGS sequence"/>
</dbReference>
<sequence>MFFTEKIARLVSIRMSKTPDNGRCFTFWYNMWHPNLGKLNLLQRVNNVTSILWTRSGPQGKAWQRAQVQVITDDPHQLVFEAILNPQNPGMIAIDNFELKDGSCDTRNGGFVMVKQPSGRMLSPPGWFDATKTRCLRFWFFIAGTEAETLNVTRVVDDREDVLWFGTKTDAPSERWYSAAVDWTRHQGSVSTVFQGTTSGDAGTAVAVDDISRVEKPCPPPGSCSFEEDMCNWHNTEDLTHVQWYRHSGRTVSRSSNLDNDHTFGTADGYYLLLDSEDMSQKRFGVVRSQTLNFGPVVCFKMYYLMKNSTDASLKITFLDTSGAPTGGQKTVLADAPTEWTLLSVERNDLPKQFSEDDKYWEDGLK</sequence>
<dbReference type="VEuPathDB" id="VectorBase:RSAN_043506"/>
<comment type="caution">
    <text evidence="2">The sequence shown here is derived from an EMBL/GenBank/DDBJ whole genome shotgun (WGS) entry which is preliminary data.</text>
</comment>
<feature type="domain" description="MAM" evidence="1">
    <location>
        <begin position="222"/>
        <end position="354"/>
    </location>
</feature>
<dbReference type="InterPro" id="IPR051560">
    <property type="entry name" value="MAM_domain-containing"/>
</dbReference>
<organism evidence="2 3">
    <name type="scientific">Rhipicephalus sanguineus</name>
    <name type="common">Brown dog tick</name>
    <name type="synonym">Ixodes sanguineus</name>
    <dbReference type="NCBI Taxonomy" id="34632"/>
    <lineage>
        <taxon>Eukaryota</taxon>
        <taxon>Metazoa</taxon>
        <taxon>Ecdysozoa</taxon>
        <taxon>Arthropoda</taxon>
        <taxon>Chelicerata</taxon>
        <taxon>Arachnida</taxon>
        <taxon>Acari</taxon>
        <taxon>Parasitiformes</taxon>
        <taxon>Ixodida</taxon>
        <taxon>Ixodoidea</taxon>
        <taxon>Ixodidae</taxon>
        <taxon>Rhipicephalinae</taxon>
        <taxon>Rhipicephalus</taxon>
        <taxon>Rhipicephalus</taxon>
    </lineage>
</organism>
<dbReference type="InterPro" id="IPR013320">
    <property type="entry name" value="ConA-like_dom_sf"/>
</dbReference>
<dbReference type="GO" id="GO:0016020">
    <property type="term" value="C:membrane"/>
    <property type="evidence" value="ECO:0007669"/>
    <property type="project" value="InterPro"/>
</dbReference>
<keyword evidence="3" id="KW-1185">Reference proteome</keyword>
<feature type="domain" description="MAM" evidence="1">
    <location>
        <begin position="5"/>
        <end position="106"/>
    </location>
</feature>
<dbReference type="InterPro" id="IPR000998">
    <property type="entry name" value="MAM_dom"/>
</dbReference>
<dbReference type="PANTHER" id="PTHR23282">
    <property type="entry name" value="APICAL ENDOSOMAL GLYCOPROTEIN PRECURSOR"/>
    <property type="match status" value="1"/>
</dbReference>
<accession>A0A9D4Q595</accession>
<feature type="domain" description="MAM" evidence="1">
    <location>
        <begin position="120"/>
        <end position="220"/>
    </location>
</feature>
<dbReference type="CDD" id="cd06263">
    <property type="entry name" value="MAM"/>
    <property type="match status" value="1"/>
</dbReference>
<dbReference type="SMART" id="SM00137">
    <property type="entry name" value="MAM"/>
    <property type="match status" value="1"/>
</dbReference>
<reference evidence="2" key="2">
    <citation type="submission" date="2021-09" db="EMBL/GenBank/DDBJ databases">
        <authorList>
            <person name="Jia N."/>
            <person name="Wang J."/>
            <person name="Shi W."/>
            <person name="Du L."/>
            <person name="Sun Y."/>
            <person name="Zhan W."/>
            <person name="Jiang J."/>
            <person name="Wang Q."/>
            <person name="Zhang B."/>
            <person name="Ji P."/>
            <person name="Sakyi L.B."/>
            <person name="Cui X."/>
            <person name="Yuan T."/>
            <person name="Jiang B."/>
            <person name="Yang W."/>
            <person name="Lam T.T.-Y."/>
            <person name="Chang Q."/>
            <person name="Ding S."/>
            <person name="Wang X."/>
            <person name="Zhu J."/>
            <person name="Ruan X."/>
            <person name="Zhao L."/>
            <person name="Wei J."/>
            <person name="Que T."/>
            <person name="Du C."/>
            <person name="Cheng J."/>
            <person name="Dai P."/>
            <person name="Han X."/>
            <person name="Huang E."/>
            <person name="Gao Y."/>
            <person name="Liu J."/>
            <person name="Shao H."/>
            <person name="Ye R."/>
            <person name="Li L."/>
            <person name="Wei W."/>
            <person name="Wang X."/>
            <person name="Wang C."/>
            <person name="Huo Q."/>
            <person name="Li W."/>
            <person name="Guo W."/>
            <person name="Chen H."/>
            <person name="Chen S."/>
            <person name="Zhou L."/>
            <person name="Zhou L."/>
            <person name="Ni X."/>
            <person name="Tian J."/>
            <person name="Zhou Y."/>
            <person name="Sheng Y."/>
            <person name="Liu T."/>
            <person name="Pan Y."/>
            <person name="Xia L."/>
            <person name="Li J."/>
            <person name="Zhao F."/>
            <person name="Cao W."/>
        </authorList>
    </citation>
    <scope>NUCLEOTIDE SEQUENCE</scope>
    <source>
        <strain evidence="2">Rsan-2018</strain>
        <tissue evidence="2">Larvae</tissue>
    </source>
</reference>
<dbReference type="PANTHER" id="PTHR23282:SF101">
    <property type="entry name" value="MAM DOMAIN-CONTAINING PROTEIN"/>
    <property type="match status" value="1"/>
</dbReference>
<protein>
    <recommendedName>
        <fullName evidence="1">MAM domain-containing protein</fullName>
    </recommendedName>
</protein>
<name>A0A9D4Q595_RHISA</name>
<dbReference type="AlphaFoldDB" id="A0A9D4Q595"/>
<dbReference type="SUPFAM" id="SSF49899">
    <property type="entry name" value="Concanavalin A-like lectins/glucanases"/>
    <property type="match status" value="3"/>
</dbReference>
<dbReference type="EMBL" id="JABSTV010001248">
    <property type="protein sequence ID" value="KAH7967886.1"/>
    <property type="molecule type" value="Genomic_DNA"/>
</dbReference>
<evidence type="ECO:0000313" key="3">
    <source>
        <dbReference type="Proteomes" id="UP000821837"/>
    </source>
</evidence>
<dbReference type="Pfam" id="PF00629">
    <property type="entry name" value="MAM"/>
    <property type="match status" value="3"/>
</dbReference>
<dbReference type="PROSITE" id="PS50060">
    <property type="entry name" value="MAM_2"/>
    <property type="match status" value="3"/>
</dbReference>
<evidence type="ECO:0000313" key="2">
    <source>
        <dbReference type="EMBL" id="KAH7967886.1"/>
    </source>
</evidence>
<dbReference type="Gene3D" id="2.60.120.200">
    <property type="match status" value="3"/>
</dbReference>
<reference evidence="2" key="1">
    <citation type="journal article" date="2020" name="Cell">
        <title>Large-Scale Comparative Analyses of Tick Genomes Elucidate Their Genetic Diversity and Vector Capacities.</title>
        <authorList>
            <consortium name="Tick Genome and Microbiome Consortium (TIGMIC)"/>
            <person name="Jia N."/>
            <person name="Wang J."/>
            <person name="Shi W."/>
            <person name="Du L."/>
            <person name="Sun Y."/>
            <person name="Zhan W."/>
            <person name="Jiang J.F."/>
            <person name="Wang Q."/>
            <person name="Zhang B."/>
            <person name="Ji P."/>
            <person name="Bell-Sakyi L."/>
            <person name="Cui X.M."/>
            <person name="Yuan T.T."/>
            <person name="Jiang B.G."/>
            <person name="Yang W.F."/>
            <person name="Lam T.T."/>
            <person name="Chang Q.C."/>
            <person name="Ding S.J."/>
            <person name="Wang X.J."/>
            <person name="Zhu J.G."/>
            <person name="Ruan X.D."/>
            <person name="Zhao L."/>
            <person name="Wei J.T."/>
            <person name="Ye R.Z."/>
            <person name="Que T.C."/>
            <person name="Du C.H."/>
            <person name="Zhou Y.H."/>
            <person name="Cheng J.X."/>
            <person name="Dai P.F."/>
            <person name="Guo W.B."/>
            <person name="Han X.H."/>
            <person name="Huang E.J."/>
            <person name="Li L.F."/>
            <person name="Wei W."/>
            <person name="Gao Y.C."/>
            <person name="Liu J.Z."/>
            <person name="Shao H.Z."/>
            <person name="Wang X."/>
            <person name="Wang C.C."/>
            <person name="Yang T.C."/>
            <person name="Huo Q.B."/>
            <person name="Li W."/>
            <person name="Chen H.Y."/>
            <person name="Chen S.E."/>
            <person name="Zhou L.G."/>
            <person name="Ni X.B."/>
            <person name="Tian J.H."/>
            <person name="Sheng Y."/>
            <person name="Liu T."/>
            <person name="Pan Y.S."/>
            <person name="Xia L.Y."/>
            <person name="Li J."/>
            <person name="Zhao F."/>
            <person name="Cao W.C."/>
        </authorList>
    </citation>
    <scope>NUCLEOTIDE SEQUENCE</scope>
    <source>
        <strain evidence="2">Rsan-2018</strain>
    </source>
</reference>
<proteinExistence type="predicted"/>